<dbReference type="GO" id="GO:0008233">
    <property type="term" value="F:peptidase activity"/>
    <property type="evidence" value="ECO:0007669"/>
    <property type="project" value="UniProtKB-KW"/>
</dbReference>
<dbReference type="Proteomes" id="UP001210169">
    <property type="component" value="Chromosome"/>
</dbReference>
<reference evidence="15 16" key="1">
    <citation type="submission" date="2022-12" db="EMBL/GenBank/DDBJ databases">
        <authorList>
            <person name="Ruckert C."/>
            <person name="Busche T."/>
            <person name="Kalinowski J."/>
            <person name="Wittmann C."/>
        </authorList>
    </citation>
    <scope>NUCLEOTIDE SEQUENCE [LARGE SCALE GENOMIC DNA]</scope>
    <source>
        <strain evidence="15 16">DSM 40276</strain>
    </source>
</reference>
<evidence type="ECO:0000256" key="13">
    <source>
        <dbReference type="SAM" id="SignalP"/>
    </source>
</evidence>
<keyword evidence="16" id="KW-1185">Reference proteome</keyword>
<keyword evidence="6 10" id="KW-0378">Hydrolase</keyword>
<feature type="transmembrane region" description="Helical" evidence="12">
    <location>
        <begin position="361"/>
        <end position="384"/>
    </location>
</feature>
<proteinExistence type="inferred from homology"/>
<comment type="similarity">
    <text evidence="2 10">Belongs to the peptidase S8 family.</text>
</comment>
<evidence type="ECO:0000256" key="5">
    <source>
        <dbReference type="ARBA" id="ARBA00022692"/>
    </source>
</evidence>
<feature type="signal peptide" evidence="13">
    <location>
        <begin position="1"/>
        <end position="30"/>
    </location>
</feature>
<protein>
    <submittedName>
        <fullName evidence="15">Type VII secretion-associated serine protease mycosin</fullName>
    </submittedName>
</protein>
<dbReference type="PROSITE" id="PS00136">
    <property type="entry name" value="SUBTILASE_ASP"/>
    <property type="match status" value="1"/>
</dbReference>
<dbReference type="NCBIfam" id="TIGR03921">
    <property type="entry name" value="T7SS_mycosin"/>
    <property type="match status" value="1"/>
</dbReference>
<dbReference type="GO" id="GO:0006508">
    <property type="term" value="P:proteolysis"/>
    <property type="evidence" value="ECO:0007669"/>
    <property type="project" value="UniProtKB-KW"/>
</dbReference>
<feature type="active site" description="Charge relay system" evidence="10">
    <location>
        <position position="98"/>
    </location>
</feature>
<dbReference type="InterPro" id="IPR023834">
    <property type="entry name" value="T7SS_pept_S8A_mycosin"/>
</dbReference>
<evidence type="ECO:0000259" key="14">
    <source>
        <dbReference type="Pfam" id="PF00082"/>
    </source>
</evidence>
<dbReference type="RefSeq" id="WP_277411436.1">
    <property type="nucleotide sequence ID" value="NZ_CP114203.1"/>
</dbReference>
<sequence>MTFKRWVRSAGGAVLLCGATVVQLAPPAVADSIRDRQWAVASFDVDDIRKVSMGKGVTVALVDSGVDGTHPDLVGNVLPGKNFLKGSGRADREKEDVHGTAMASLIAGHGHGPGGRAGIMGLAPAAKILSLRVNTDDGLGVGTGKGDAPVSQAIRYAVDHGATVINLSLGDEFKVPGMDDAIQYAQERDAVIVAASGNDGVGTPNYPASYPGVISVGGVDSSGKIWDKSNYGPHVLLSAPAVDVVSAGPRRQYGGGSGTSNSTAYVSAAAALLRAKFPDLTAGQIANRLVKTAKLPESATGLKVPDKHYGYGFIRPYSALTADIPVGSKNGPLPAPSPTPSAAAPAESAKPDTSSSGDRSVYVVAAVAGAVALGLMAALAVVVIRRRRPVVPPAPPVIPDVYMAPPRPGGAQPPYDGQRPGSGFGQ</sequence>
<dbReference type="GeneID" id="301332314"/>
<dbReference type="EMBL" id="CP114203">
    <property type="protein sequence ID" value="WAU04835.1"/>
    <property type="molecule type" value="Genomic_DNA"/>
</dbReference>
<evidence type="ECO:0000256" key="10">
    <source>
        <dbReference type="PROSITE-ProRule" id="PRU01240"/>
    </source>
</evidence>
<feature type="active site" description="Charge relay system" evidence="10">
    <location>
        <position position="63"/>
    </location>
</feature>
<evidence type="ECO:0000256" key="3">
    <source>
        <dbReference type="ARBA" id="ARBA00022475"/>
    </source>
</evidence>
<feature type="chain" id="PRO_5047351807" evidence="13">
    <location>
        <begin position="31"/>
        <end position="426"/>
    </location>
</feature>
<evidence type="ECO:0000256" key="6">
    <source>
        <dbReference type="ARBA" id="ARBA00022801"/>
    </source>
</evidence>
<keyword evidence="3" id="KW-1003">Cell membrane</keyword>
<keyword evidence="7 10" id="KW-0720">Serine protease</keyword>
<feature type="region of interest" description="Disordered" evidence="11">
    <location>
        <begin position="395"/>
        <end position="426"/>
    </location>
</feature>
<evidence type="ECO:0000256" key="1">
    <source>
        <dbReference type="ARBA" id="ARBA00004162"/>
    </source>
</evidence>
<evidence type="ECO:0000256" key="11">
    <source>
        <dbReference type="SAM" id="MobiDB-lite"/>
    </source>
</evidence>
<evidence type="ECO:0000256" key="8">
    <source>
        <dbReference type="ARBA" id="ARBA00022989"/>
    </source>
</evidence>
<keyword evidence="9 12" id="KW-0472">Membrane</keyword>
<keyword evidence="8 12" id="KW-1133">Transmembrane helix</keyword>
<keyword evidence="4 10" id="KW-0645">Protease</keyword>
<dbReference type="PANTHER" id="PTHR43806">
    <property type="entry name" value="PEPTIDASE S8"/>
    <property type="match status" value="1"/>
</dbReference>
<evidence type="ECO:0000256" key="12">
    <source>
        <dbReference type="SAM" id="Phobius"/>
    </source>
</evidence>
<feature type="active site" description="Charge relay system" evidence="10">
    <location>
        <position position="260"/>
    </location>
</feature>
<dbReference type="Pfam" id="PF00082">
    <property type="entry name" value="Peptidase_S8"/>
    <property type="match status" value="1"/>
</dbReference>
<evidence type="ECO:0000256" key="4">
    <source>
        <dbReference type="ARBA" id="ARBA00022670"/>
    </source>
</evidence>
<dbReference type="PROSITE" id="PS51892">
    <property type="entry name" value="SUBTILASE"/>
    <property type="match status" value="1"/>
</dbReference>
<keyword evidence="13" id="KW-0732">Signal</keyword>
<dbReference type="InterPro" id="IPR023827">
    <property type="entry name" value="Peptidase_S8_Asp-AS"/>
</dbReference>
<dbReference type="InterPro" id="IPR015500">
    <property type="entry name" value="Peptidase_S8_subtilisin-rel"/>
</dbReference>
<evidence type="ECO:0000256" key="2">
    <source>
        <dbReference type="ARBA" id="ARBA00011073"/>
    </source>
</evidence>
<dbReference type="InterPro" id="IPR000209">
    <property type="entry name" value="Peptidase_S8/S53_dom"/>
</dbReference>
<dbReference type="Gene3D" id="3.40.50.200">
    <property type="entry name" value="Peptidase S8/S53 domain"/>
    <property type="match status" value="1"/>
</dbReference>
<evidence type="ECO:0000256" key="7">
    <source>
        <dbReference type="ARBA" id="ARBA00022825"/>
    </source>
</evidence>
<comment type="subcellular location">
    <subcellularLocation>
        <location evidence="1">Cell membrane</location>
        <topology evidence="1">Single-pass membrane protein</topology>
    </subcellularLocation>
</comment>
<dbReference type="PANTHER" id="PTHR43806:SF11">
    <property type="entry name" value="CEREVISIN-RELATED"/>
    <property type="match status" value="1"/>
</dbReference>
<accession>A0ABY7J2V5</accession>
<feature type="region of interest" description="Disordered" evidence="11">
    <location>
        <begin position="328"/>
        <end position="357"/>
    </location>
</feature>
<evidence type="ECO:0000313" key="16">
    <source>
        <dbReference type="Proteomes" id="UP001210169"/>
    </source>
</evidence>
<gene>
    <name evidence="15" type="primary">mycP</name>
    <name evidence="15" type="ORF">STRNI_003144</name>
</gene>
<evidence type="ECO:0000313" key="15">
    <source>
        <dbReference type="EMBL" id="WAU04835.1"/>
    </source>
</evidence>
<organism evidence="15 16">
    <name type="scientific">Streptomyces nigrescens</name>
    <dbReference type="NCBI Taxonomy" id="1920"/>
    <lineage>
        <taxon>Bacteria</taxon>
        <taxon>Bacillati</taxon>
        <taxon>Actinomycetota</taxon>
        <taxon>Actinomycetes</taxon>
        <taxon>Kitasatosporales</taxon>
        <taxon>Streptomycetaceae</taxon>
        <taxon>Streptomyces</taxon>
    </lineage>
</organism>
<evidence type="ECO:0000256" key="9">
    <source>
        <dbReference type="ARBA" id="ARBA00023136"/>
    </source>
</evidence>
<dbReference type="InterPro" id="IPR050131">
    <property type="entry name" value="Peptidase_S8_subtilisin-like"/>
</dbReference>
<name>A0ABY7J2V5_STRNI</name>
<keyword evidence="5 12" id="KW-0812">Transmembrane</keyword>
<dbReference type="InterPro" id="IPR036852">
    <property type="entry name" value="Peptidase_S8/S53_dom_sf"/>
</dbReference>
<dbReference type="SUPFAM" id="SSF52743">
    <property type="entry name" value="Subtilisin-like"/>
    <property type="match status" value="1"/>
</dbReference>
<dbReference type="PRINTS" id="PR00723">
    <property type="entry name" value="SUBTILISIN"/>
</dbReference>
<feature type="domain" description="Peptidase S8/S53" evidence="14">
    <location>
        <begin position="54"/>
        <end position="312"/>
    </location>
</feature>